<evidence type="ECO:0000313" key="7">
    <source>
        <dbReference type="EMBL" id="CAI8854281.1"/>
    </source>
</evidence>
<proteinExistence type="inferred from homology"/>
<dbReference type="Pfam" id="PF03446">
    <property type="entry name" value="NAD_binding_2"/>
    <property type="match status" value="1"/>
</dbReference>
<dbReference type="EC" id="1.1.1.31" evidence="7"/>
<organism evidence="7 8">
    <name type="scientific">Methylococcus capsulatus</name>
    <dbReference type="NCBI Taxonomy" id="414"/>
    <lineage>
        <taxon>Bacteria</taxon>
        <taxon>Pseudomonadati</taxon>
        <taxon>Pseudomonadota</taxon>
        <taxon>Gammaproteobacteria</taxon>
        <taxon>Methylococcales</taxon>
        <taxon>Methylococcaceae</taxon>
        <taxon>Methylococcus</taxon>
    </lineage>
</organism>
<dbReference type="Pfam" id="PF14833">
    <property type="entry name" value="NAD_binding_11"/>
    <property type="match status" value="1"/>
</dbReference>
<dbReference type="InterPro" id="IPR036291">
    <property type="entry name" value="NAD(P)-bd_dom_sf"/>
</dbReference>
<dbReference type="AlphaFoldDB" id="A0AA35XUC8"/>
<sequence>MKTGFVGLGAMGLGMARNLRRAGLLAGVWNRTPEKARAFAAETGTPAWATLTEMAPACDVIVTCVSADADVLEVIAALTPGLRPGAVIVDCSTVGVATTRRAAEAVRQAGGDFLDAPVSGGVEGARDGTLALMIGGRAETVEKVRPVLAAMGNRLMHMGDTGAGQATKAVNQVMCAGINQAVTEALAFGQALDLDLDKVIDVISGGAAGNWFLDKRGKTMIRGSFQPGFKLSLHHKDLNICLEMAERLGIPLPLSTRSRDDYAELMARGYGDDDISGLFRLKSAARPKG</sequence>
<dbReference type="RefSeq" id="WP_026046078.1">
    <property type="nucleotide sequence ID" value="NZ_OX458332.1"/>
</dbReference>
<name>A0AA35XUC8_METCP</name>
<feature type="domain" description="6-phosphogluconate dehydrogenase NADP-binding" evidence="5">
    <location>
        <begin position="3"/>
        <end position="159"/>
    </location>
</feature>
<dbReference type="SUPFAM" id="SSF48179">
    <property type="entry name" value="6-phosphogluconate dehydrogenase C-terminal domain-like"/>
    <property type="match status" value="1"/>
</dbReference>
<evidence type="ECO:0000256" key="2">
    <source>
        <dbReference type="ARBA" id="ARBA00023002"/>
    </source>
</evidence>
<dbReference type="PIRSF" id="PIRSF000103">
    <property type="entry name" value="HIBADH"/>
    <property type="match status" value="1"/>
</dbReference>
<dbReference type="GO" id="GO:0016054">
    <property type="term" value="P:organic acid catabolic process"/>
    <property type="evidence" value="ECO:0007669"/>
    <property type="project" value="UniProtKB-ARBA"/>
</dbReference>
<dbReference type="EMBL" id="OX458332">
    <property type="protein sequence ID" value="CAI8854281.1"/>
    <property type="molecule type" value="Genomic_DNA"/>
</dbReference>
<dbReference type="InterPro" id="IPR013328">
    <property type="entry name" value="6PGD_dom2"/>
</dbReference>
<dbReference type="GO" id="GO:0008442">
    <property type="term" value="F:3-hydroxyisobutyrate dehydrogenase activity"/>
    <property type="evidence" value="ECO:0007669"/>
    <property type="project" value="UniProtKB-EC"/>
</dbReference>
<evidence type="ECO:0000259" key="6">
    <source>
        <dbReference type="Pfam" id="PF14833"/>
    </source>
</evidence>
<evidence type="ECO:0000259" key="5">
    <source>
        <dbReference type="Pfam" id="PF03446"/>
    </source>
</evidence>
<dbReference type="PANTHER" id="PTHR43060">
    <property type="entry name" value="3-HYDROXYISOBUTYRATE DEHYDROGENASE-LIKE 1, MITOCHONDRIAL-RELATED"/>
    <property type="match status" value="1"/>
</dbReference>
<accession>A0AA35XUC8</accession>
<evidence type="ECO:0000256" key="3">
    <source>
        <dbReference type="ARBA" id="ARBA00023027"/>
    </source>
</evidence>
<dbReference type="Gene3D" id="3.40.50.720">
    <property type="entry name" value="NAD(P)-binding Rossmann-like Domain"/>
    <property type="match status" value="1"/>
</dbReference>
<feature type="active site" evidence="4">
    <location>
        <position position="168"/>
    </location>
</feature>
<dbReference type="PANTHER" id="PTHR43060:SF15">
    <property type="entry name" value="3-HYDROXYISOBUTYRATE DEHYDROGENASE-LIKE 1, MITOCHONDRIAL-RELATED"/>
    <property type="match status" value="1"/>
</dbReference>
<dbReference type="SUPFAM" id="SSF51735">
    <property type="entry name" value="NAD(P)-binding Rossmann-fold domains"/>
    <property type="match status" value="1"/>
</dbReference>
<dbReference type="InterPro" id="IPR029154">
    <property type="entry name" value="HIBADH-like_NADP-bd"/>
</dbReference>
<dbReference type="GO" id="GO:0051287">
    <property type="term" value="F:NAD binding"/>
    <property type="evidence" value="ECO:0007669"/>
    <property type="project" value="InterPro"/>
</dbReference>
<gene>
    <name evidence="7" type="ORF">MCNOR_2561</name>
</gene>
<comment type="similarity">
    <text evidence="1">Belongs to the HIBADH-related family.</text>
</comment>
<reference evidence="7" key="1">
    <citation type="submission" date="2023-03" db="EMBL/GenBank/DDBJ databases">
        <authorList>
            <person name="Pearce D."/>
        </authorList>
    </citation>
    <scope>NUCLEOTIDE SEQUENCE</scope>
    <source>
        <strain evidence="7">Mc</strain>
    </source>
</reference>
<dbReference type="InterPro" id="IPR008927">
    <property type="entry name" value="6-PGluconate_DH-like_C_sf"/>
</dbReference>
<evidence type="ECO:0000256" key="4">
    <source>
        <dbReference type="PIRSR" id="PIRSR000103-1"/>
    </source>
</evidence>
<keyword evidence="3" id="KW-0520">NAD</keyword>
<dbReference type="InterPro" id="IPR006115">
    <property type="entry name" value="6PGDH_NADP-bd"/>
</dbReference>
<dbReference type="Gene3D" id="1.10.1040.10">
    <property type="entry name" value="N-(1-d-carboxylethyl)-l-norvaline Dehydrogenase, domain 2"/>
    <property type="match status" value="1"/>
</dbReference>
<dbReference type="PROSITE" id="PS00895">
    <property type="entry name" value="3_HYDROXYISOBUT_DH"/>
    <property type="match status" value="1"/>
</dbReference>
<evidence type="ECO:0000313" key="8">
    <source>
        <dbReference type="Proteomes" id="UP001158598"/>
    </source>
</evidence>
<dbReference type="InterPro" id="IPR015815">
    <property type="entry name" value="HIBADH-related"/>
</dbReference>
<dbReference type="Proteomes" id="UP001158598">
    <property type="component" value="Chromosome"/>
</dbReference>
<dbReference type="GO" id="GO:0050661">
    <property type="term" value="F:NADP binding"/>
    <property type="evidence" value="ECO:0007669"/>
    <property type="project" value="InterPro"/>
</dbReference>
<protein>
    <submittedName>
        <fullName evidence="7">3-hydroxyisobutyrate dehydrogenase</fullName>
        <ecNumber evidence="7">1.1.1.31</ecNumber>
    </submittedName>
</protein>
<evidence type="ECO:0000256" key="1">
    <source>
        <dbReference type="ARBA" id="ARBA00009080"/>
    </source>
</evidence>
<feature type="domain" description="3-hydroxyisobutyrate dehydrogenase-like NAD-binding" evidence="6">
    <location>
        <begin position="162"/>
        <end position="281"/>
    </location>
</feature>
<keyword evidence="2 7" id="KW-0560">Oxidoreductase</keyword>
<dbReference type="InterPro" id="IPR002204">
    <property type="entry name" value="3-OH-isobutyrate_DH-rel_CS"/>
</dbReference>